<organism evidence="2 3">
    <name type="scientific">Ladona fulva</name>
    <name type="common">Scarce chaser dragonfly</name>
    <name type="synonym">Libellula fulva</name>
    <dbReference type="NCBI Taxonomy" id="123851"/>
    <lineage>
        <taxon>Eukaryota</taxon>
        <taxon>Metazoa</taxon>
        <taxon>Ecdysozoa</taxon>
        <taxon>Arthropoda</taxon>
        <taxon>Hexapoda</taxon>
        <taxon>Insecta</taxon>
        <taxon>Pterygota</taxon>
        <taxon>Palaeoptera</taxon>
        <taxon>Odonata</taxon>
        <taxon>Epiprocta</taxon>
        <taxon>Anisoptera</taxon>
        <taxon>Libelluloidea</taxon>
        <taxon>Libellulidae</taxon>
        <taxon>Ladona</taxon>
    </lineage>
</organism>
<keyword evidence="1" id="KW-0812">Transmembrane</keyword>
<reference evidence="2" key="2">
    <citation type="submission" date="2017-10" db="EMBL/GenBank/DDBJ databases">
        <title>Ladona fulva Genome sequencing and assembly.</title>
        <authorList>
            <person name="Murali S."/>
            <person name="Richards S."/>
            <person name="Bandaranaike D."/>
            <person name="Bellair M."/>
            <person name="Blankenburg K."/>
            <person name="Chao H."/>
            <person name="Dinh H."/>
            <person name="Doddapaneni H."/>
            <person name="Dugan-Rocha S."/>
            <person name="Elkadiri S."/>
            <person name="Gnanaolivu R."/>
            <person name="Hernandez B."/>
            <person name="Skinner E."/>
            <person name="Javaid M."/>
            <person name="Lee S."/>
            <person name="Li M."/>
            <person name="Ming W."/>
            <person name="Munidasa M."/>
            <person name="Muniz J."/>
            <person name="Nguyen L."/>
            <person name="Hughes D."/>
            <person name="Osuji N."/>
            <person name="Pu L.-L."/>
            <person name="Puazo M."/>
            <person name="Qu C."/>
            <person name="Quiroz J."/>
            <person name="Raj R."/>
            <person name="Weissenberger G."/>
            <person name="Xin Y."/>
            <person name="Zou X."/>
            <person name="Han Y."/>
            <person name="Worley K."/>
            <person name="Muzny D."/>
            <person name="Gibbs R."/>
        </authorList>
    </citation>
    <scope>NUCLEOTIDE SEQUENCE</scope>
    <source>
        <strain evidence="2">Sampled in the wild</strain>
    </source>
</reference>
<keyword evidence="1" id="KW-0472">Membrane</keyword>
<gene>
    <name evidence="2" type="ORF">J437_LFUL018370</name>
</gene>
<dbReference type="EMBL" id="KZ309514">
    <property type="protein sequence ID" value="KAG8239112.1"/>
    <property type="molecule type" value="Genomic_DNA"/>
</dbReference>
<evidence type="ECO:0000313" key="3">
    <source>
        <dbReference type="Proteomes" id="UP000792457"/>
    </source>
</evidence>
<protein>
    <submittedName>
        <fullName evidence="2">Uncharacterized protein</fullName>
    </submittedName>
</protein>
<accession>A0A8K0KQR7</accession>
<evidence type="ECO:0000313" key="2">
    <source>
        <dbReference type="EMBL" id="KAG8239112.1"/>
    </source>
</evidence>
<evidence type="ECO:0000256" key="1">
    <source>
        <dbReference type="SAM" id="Phobius"/>
    </source>
</evidence>
<feature type="transmembrane region" description="Helical" evidence="1">
    <location>
        <begin position="70"/>
        <end position="91"/>
    </location>
</feature>
<proteinExistence type="predicted"/>
<keyword evidence="1" id="KW-1133">Transmembrane helix</keyword>
<reference evidence="2" key="1">
    <citation type="submission" date="2013-04" db="EMBL/GenBank/DDBJ databases">
        <authorList>
            <person name="Qu J."/>
            <person name="Murali S.C."/>
            <person name="Bandaranaike D."/>
            <person name="Bellair M."/>
            <person name="Blankenburg K."/>
            <person name="Chao H."/>
            <person name="Dinh H."/>
            <person name="Doddapaneni H."/>
            <person name="Downs B."/>
            <person name="Dugan-Rocha S."/>
            <person name="Elkadiri S."/>
            <person name="Gnanaolivu R.D."/>
            <person name="Hernandez B."/>
            <person name="Javaid M."/>
            <person name="Jayaseelan J.C."/>
            <person name="Lee S."/>
            <person name="Li M."/>
            <person name="Ming W."/>
            <person name="Munidasa M."/>
            <person name="Muniz J."/>
            <person name="Nguyen L."/>
            <person name="Ongeri F."/>
            <person name="Osuji N."/>
            <person name="Pu L.-L."/>
            <person name="Puazo M."/>
            <person name="Qu C."/>
            <person name="Quiroz J."/>
            <person name="Raj R."/>
            <person name="Weissenberger G."/>
            <person name="Xin Y."/>
            <person name="Zou X."/>
            <person name="Han Y."/>
            <person name="Richards S."/>
            <person name="Worley K."/>
            <person name="Muzny D."/>
            <person name="Gibbs R."/>
        </authorList>
    </citation>
    <scope>NUCLEOTIDE SEQUENCE</scope>
    <source>
        <strain evidence="2">Sampled in the wild</strain>
    </source>
</reference>
<dbReference type="Proteomes" id="UP000792457">
    <property type="component" value="Unassembled WGS sequence"/>
</dbReference>
<comment type="caution">
    <text evidence="2">The sequence shown here is derived from an EMBL/GenBank/DDBJ whole genome shotgun (WGS) entry which is preliminary data.</text>
</comment>
<name>A0A8K0KQR7_LADFU</name>
<keyword evidence="3" id="KW-1185">Reference proteome</keyword>
<sequence>MAQELSPADYANRRNLCELMLAQIPPEAAFFSSDENKDFSSRIRAQGSPKDIRELMEGERMQDRLCCSRCEVLVVVVHALSIVIHLCFPGMSFEKFPFESPLSGSSPFNGTPPNSYLLRSDMALLYT</sequence>
<dbReference type="AlphaFoldDB" id="A0A8K0KQR7"/>